<dbReference type="InterPro" id="IPR017896">
    <property type="entry name" value="4Fe4S_Fe-S-bd"/>
</dbReference>
<dbReference type="PRINTS" id="PR00352">
    <property type="entry name" value="3FE4SFRDOXIN"/>
</dbReference>
<dbReference type="Gene3D" id="3.30.70.20">
    <property type="match status" value="1"/>
</dbReference>
<evidence type="ECO:0000313" key="8">
    <source>
        <dbReference type="Proteomes" id="UP000198870"/>
    </source>
</evidence>
<evidence type="ECO:0000256" key="5">
    <source>
        <dbReference type="RuleBase" id="RU368020"/>
    </source>
</evidence>
<keyword evidence="4 5" id="KW-0411">Iron-sulfur</keyword>
<comment type="function">
    <text evidence="1 5">Ferredoxins are iron-sulfur proteins that transfer electrons in a wide variety of metabolic reactions.</text>
</comment>
<dbReference type="RefSeq" id="WP_092214131.1">
    <property type="nucleotide sequence ID" value="NZ_FMUX01000021.1"/>
</dbReference>
<dbReference type="EMBL" id="FMUX01000021">
    <property type="protein sequence ID" value="SCY78076.1"/>
    <property type="molecule type" value="Genomic_DNA"/>
</dbReference>
<keyword evidence="5" id="KW-0813">Transport</keyword>
<keyword evidence="3 5" id="KW-0408">Iron</keyword>
<dbReference type="GO" id="GO:0005506">
    <property type="term" value="F:iron ion binding"/>
    <property type="evidence" value="ECO:0007669"/>
    <property type="project" value="UniProtKB-UniRule"/>
</dbReference>
<evidence type="ECO:0000256" key="1">
    <source>
        <dbReference type="ARBA" id="ARBA00003532"/>
    </source>
</evidence>
<dbReference type="GO" id="GO:0051536">
    <property type="term" value="F:iron-sulfur cluster binding"/>
    <property type="evidence" value="ECO:0007669"/>
    <property type="project" value="UniProtKB-KW"/>
</dbReference>
<reference evidence="7 8" key="1">
    <citation type="submission" date="2016-10" db="EMBL/GenBank/DDBJ databases">
        <authorList>
            <person name="de Groot N.N."/>
        </authorList>
    </citation>
    <scope>NUCLEOTIDE SEQUENCE [LARGE SCALE GENOMIC DNA]</scope>
    <source>
        <strain evidence="7 8">AA1</strain>
    </source>
</reference>
<dbReference type="Proteomes" id="UP000198870">
    <property type="component" value="Unassembled WGS sequence"/>
</dbReference>
<protein>
    <recommendedName>
        <fullName evidence="5">Ferredoxin</fullName>
    </recommendedName>
</protein>
<dbReference type="InterPro" id="IPR001080">
    <property type="entry name" value="3Fe4S_ferredoxin"/>
</dbReference>
<evidence type="ECO:0000256" key="2">
    <source>
        <dbReference type="ARBA" id="ARBA00022723"/>
    </source>
</evidence>
<accession>A0A1G5IPR2</accession>
<evidence type="ECO:0000259" key="6">
    <source>
        <dbReference type="PROSITE" id="PS51379"/>
    </source>
</evidence>
<dbReference type="Pfam" id="PF13370">
    <property type="entry name" value="Fer4_13"/>
    <property type="match status" value="1"/>
</dbReference>
<proteinExistence type="predicted"/>
<evidence type="ECO:0000256" key="4">
    <source>
        <dbReference type="ARBA" id="ARBA00023014"/>
    </source>
</evidence>
<dbReference type="AlphaFoldDB" id="A0A1G5IPR2"/>
<keyword evidence="8" id="KW-1185">Reference proteome</keyword>
<dbReference type="PROSITE" id="PS51379">
    <property type="entry name" value="4FE4S_FER_2"/>
    <property type="match status" value="1"/>
</dbReference>
<keyword evidence="2 5" id="KW-0479">Metal-binding</keyword>
<dbReference type="OrthoDB" id="9803319at2"/>
<name>A0A1G5IPR2_9BACT</name>
<dbReference type="PANTHER" id="PTHR44579:SF2">
    <property type="entry name" value="OS01G0730500 PROTEIN"/>
    <property type="match status" value="1"/>
</dbReference>
<evidence type="ECO:0000256" key="3">
    <source>
        <dbReference type="ARBA" id="ARBA00023004"/>
    </source>
</evidence>
<dbReference type="GO" id="GO:0009055">
    <property type="term" value="F:electron transfer activity"/>
    <property type="evidence" value="ECO:0007669"/>
    <property type="project" value="UniProtKB-UniRule"/>
</dbReference>
<gene>
    <name evidence="7" type="ORF">SAMN05216233_12148</name>
</gene>
<keyword evidence="5" id="KW-0249">Electron transport</keyword>
<sequence>MGKRVVIDEEECMGCEACVEIAPDVFEFDDDAGKALVAQPEGGDVGLIEEAMDACPADCITWEG</sequence>
<organism evidence="7 8">
    <name type="scientific">Desulfoluna spongiiphila</name>
    <dbReference type="NCBI Taxonomy" id="419481"/>
    <lineage>
        <taxon>Bacteria</taxon>
        <taxon>Pseudomonadati</taxon>
        <taxon>Thermodesulfobacteriota</taxon>
        <taxon>Desulfobacteria</taxon>
        <taxon>Desulfobacterales</taxon>
        <taxon>Desulfolunaceae</taxon>
        <taxon>Desulfoluna</taxon>
    </lineage>
</organism>
<evidence type="ECO:0000313" key="7">
    <source>
        <dbReference type="EMBL" id="SCY78076.1"/>
    </source>
</evidence>
<dbReference type="PANTHER" id="PTHR44579">
    <property type="entry name" value="OS01G0730500 PROTEIN"/>
    <property type="match status" value="1"/>
</dbReference>
<dbReference type="SUPFAM" id="SSF54862">
    <property type="entry name" value="4Fe-4S ferredoxins"/>
    <property type="match status" value="1"/>
</dbReference>
<dbReference type="STRING" id="419481.SAMN05216233_12148"/>
<feature type="domain" description="4Fe-4S ferredoxin-type" evidence="6">
    <location>
        <begin position="3"/>
        <end position="31"/>
    </location>
</feature>